<keyword evidence="2" id="KW-1185">Reference proteome</keyword>
<evidence type="ECO:0000313" key="2">
    <source>
        <dbReference type="Proteomes" id="UP000789920"/>
    </source>
</evidence>
<gene>
    <name evidence="1" type="ORF">RPERSI_LOCUS30268</name>
</gene>
<dbReference type="Proteomes" id="UP000789920">
    <property type="component" value="Unassembled WGS sequence"/>
</dbReference>
<name>A0ACA9SFE5_9GLOM</name>
<reference evidence="1" key="1">
    <citation type="submission" date="2021-06" db="EMBL/GenBank/DDBJ databases">
        <authorList>
            <person name="Kallberg Y."/>
            <person name="Tangrot J."/>
            <person name="Rosling A."/>
        </authorList>
    </citation>
    <scope>NUCLEOTIDE SEQUENCE</scope>
    <source>
        <strain evidence="1">MA461A</strain>
    </source>
</reference>
<accession>A0ACA9SFE5</accession>
<organism evidence="1 2">
    <name type="scientific">Racocetra persica</name>
    <dbReference type="NCBI Taxonomy" id="160502"/>
    <lineage>
        <taxon>Eukaryota</taxon>
        <taxon>Fungi</taxon>
        <taxon>Fungi incertae sedis</taxon>
        <taxon>Mucoromycota</taxon>
        <taxon>Glomeromycotina</taxon>
        <taxon>Glomeromycetes</taxon>
        <taxon>Diversisporales</taxon>
        <taxon>Gigasporaceae</taxon>
        <taxon>Racocetra</taxon>
    </lineage>
</organism>
<protein>
    <submittedName>
        <fullName evidence="1">32645_t:CDS:1</fullName>
    </submittedName>
</protein>
<evidence type="ECO:0000313" key="1">
    <source>
        <dbReference type="EMBL" id="CAG8837335.1"/>
    </source>
</evidence>
<dbReference type="EMBL" id="CAJVQC010117349">
    <property type="protein sequence ID" value="CAG8837335.1"/>
    <property type="molecule type" value="Genomic_DNA"/>
</dbReference>
<sequence length="59" mass="6856">ELLPLNIHEFSPSNDQGFLPSNVQETLPSNIKELQMIKKLLHQKLSLIFQIYHSKLTIK</sequence>
<proteinExistence type="predicted"/>
<comment type="caution">
    <text evidence="1">The sequence shown here is derived from an EMBL/GenBank/DDBJ whole genome shotgun (WGS) entry which is preliminary data.</text>
</comment>
<feature type="non-terminal residue" evidence="1">
    <location>
        <position position="1"/>
    </location>
</feature>